<proteinExistence type="predicted"/>
<feature type="signal peptide" evidence="1">
    <location>
        <begin position="1"/>
        <end position="21"/>
    </location>
</feature>
<feature type="chain" id="PRO_5001666455" evidence="1">
    <location>
        <begin position="22"/>
        <end position="783"/>
    </location>
</feature>
<name>A0A069SF33_PHOVU</name>
<dbReference type="InterPro" id="IPR032275">
    <property type="entry name" value="DUF4986"/>
</dbReference>
<evidence type="ECO:0000259" key="3">
    <source>
        <dbReference type="Pfam" id="PF16375"/>
    </source>
</evidence>
<dbReference type="InterPro" id="IPR046544">
    <property type="entry name" value="GH146_SB_dom"/>
</dbReference>
<evidence type="ECO:0000259" key="2">
    <source>
        <dbReference type="Pfam" id="PF07944"/>
    </source>
</evidence>
<organism evidence="6 7">
    <name type="scientific">Phocaeicola vulgatus str. 3975 RP4</name>
    <dbReference type="NCBI Taxonomy" id="1339352"/>
    <lineage>
        <taxon>Bacteria</taxon>
        <taxon>Pseudomonadati</taxon>
        <taxon>Bacteroidota</taxon>
        <taxon>Bacteroidia</taxon>
        <taxon>Bacteroidales</taxon>
        <taxon>Bacteroidaceae</taxon>
        <taxon>Phocaeicola</taxon>
    </lineage>
</organism>
<dbReference type="EMBL" id="JNHM01000032">
    <property type="protein sequence ID" value="KDS53013.1"/>
    <property type="molecule type" value="Genomic_DNA"/>
</dbReference>
<protein>
    <submittedName>
        <fullName evidence="6">Uncharacterized protein</fullName>
    </submittedName>
</protein>
<feature type="domain" description="Non-reducing end beta-L-arabinofuranosidase-like GH127 catalytic" evidence="2">
    <location>
        <begin position="35"/>
        <end position="416"/>
    </location>
</feature>
<keyword evidence="1" id="KW-0732">Signal</keyword>
<dbReference type="SUPFAM" id="SSF48208">
    <property type="entry name" value="Six-hairpin glycosidases"/>
    <property type="match status" value="1"/>
</dbReference>
<evidence type="ECO:0000313" key="7">
    <source>
        <dbReference type="Proteomes" id="UP000027661"/>
    </source>
</evidence>
<feature type="domain" description="Non-reducing end beta-L-arabinofuranosidase-like GH127 middle" evidence="5">
    <location>
        <begin position="426"/>
        <end position="519"/>
    </location>
</feature>
<sequence length="783" mass="88873">MNLLKTILSTSVFAIASVALHAQLPAKVESFPVRDVRLTASPFKHAEDMDIRYLLGIDPDRLLAPYLKEAGLSPKAENYTNWENTGLDGHIGGHYLSALSYMYAATGNKEIKARLDYMISKLKRCQDAAGDGYLCGVPNGRKMWKEIEEGNIRASGFGLNDRWVPLYNIHKIYAGLRDATLQTDSREAKEMLVKLTDWMIRLVSKLSDEQIQDMLRSEHGGLNETFADVAAITGDKRYLKLAHQFSHHTVLQPLLRQEDKLTGMHANTQIPKVIGFKRIADLEGNRDWSEAARYFWETVVNHCSITIGGNSVREHFHPADDFSSMLTSEQGPETCNTYNMLRLTKMLYETSADVHFMDYYERALYNHILSTQDPVQGGFVYFTPMRAGHYRVYSQPQTSFWCCVGSGMENHARYGEMIYGHKDNNLYVNLFIPSTLRWGDTQIEQQTAFPDEEGSTLVISPEKGKKEFTLLFRIPEWTKPEALRLSVNGKRQNVTVKEGYVSLNRTWSKGDKVRLELPMHLRAIALPDGSANYSILYGPIVLAARLGKQNQDGMFADDSRGGHIAAGPRLPLQTMPVIVGDKNNLLSHLKKVEGKPLTFTLSGVYPERYEGMTVEPFFRLYECRYMVYWPVLSVQELQARQEQLAKEEKERAALDGMTADKVICGEQQPESDHFIRMENSRTGDDEGIHWREAAGWFSYRMKTNGKQVNKVRIRFRSEIRKDAKVWINGQEVGRLAGKPASDVSVGIFDVPASMQSNEQLEIKIGKGNEKVTPHIYEVRLVTE</sequence>
<dbReference type="Proteomes" id="UP000027661">
    <property type="component" value="Unassembled WGS sequence"/>
</dbReference>
<evidence type="ECO:0000313" key="6">
    <source>
        <dbReference type="EMBL" id="KDS53013.1"/>
    </source>
</evidence>
<dbReference type="InterPro" id="IPR049046">
    <property type="entry name" value="Beta-AFase-like_GH127_middle"/>
</dbReference>
<reference evidence="6 7" key="1">
    <citation type="submission" date="2014-04" db="EMBL/GenBank/DDBJ databases">
        <authorList>
            <person name="Sears C."/>
            <person name="Carroll K."/>
            <person name="Sack B.R."/>
            <person name="Qadri F."/>
            <person name="Myers L.L."/>
            <person name="Chung G.-T."/>
            <person name="Escheverria P."/>
            <person name="Fraser C.M."/>
            <person name="Sadzewicz L."/>
            <person name="Shefchek K.A."/>
            <person name="Tallon L."/>
            <person name="Das S.P."/>
            <person name="Daugherty S."/>
            <person name="Mongodin E.F."/>
        </authorList>
    </citation>
    <scope>NUCLEOTIDE SEQUENCE [LARGE SCALE GENOMIC DNA]</scope>
    <source>
        <strain evidence="6 7">3975 RP4</strain>
    </source>
</reference>
<dbReference type="RefSeq" id="WP_032953020.1">
    <property type="nucleotide sequence ID" value="NZ_JNHM01000032.1"/>
</dbReference>
<evidence type="ECO:0000259" key="4">
    <source>
        <dbReference type="Pfam" id="PF20620"/>
    </source>
</evidence>
<accession>A0A069SF33</accession>
<dbReference type="Pfam" id="PF20736">
    <property type="entry name" value="Glyco_hydro127M"/>
    <property type="match status" value="1"/>
</dbReference>
<feature type="domain" description="Glycoside hydrolase GH146 substrate-binding" evidence="4">
    <location>
        <begin position="653"/>
        <end position="781"/>
    </location>
</feature>
<dbReference type="InterPro" id="IPR008928">
    <property type="entry name" value="6-hairpin_glycosidase_sf"/>
</dbReference>
<dbReference type="GO" id="GO:0005975">
    <property type="term" value="P:carbohydrate metabolic process"/>
    <property type="evidence" value="ECO:0007669"/>
    <property type="project" value="InterPro"/>
</dbReference>
<comment type="caution">
    <text evidence="6">The sequence shown here is derived from an EMBL/GenBank/DDBJ whole genome shotgun (WGS) entry which is preliminary data.</text>
</comment>
<dbReference type="Pfam" id="PF07944">
    <property type="entry name" value="Beta-AFase-like_GH127_cat"/>
    <property type="match status" value="1"/>
</dbReference>
<evidence type="ECO:0000256" key="1">
    <source>
        <dbReference type="SAM" id="SignalP"/>
    </source>
</evidence>
<evidence type="ECO:0000259" key="5">
    <source>
        <dbReference type="Pfam" id="PF20736"/>
    </source>
</evidence>
<dbReference type="PANTHER" id="PTHR31151">
    <property type="entry name" value="PROLINE-TRNA LIGASE (DUF1680)"/>
    <property type="match status" value="1"/>
</dbReference>
<dbReference type="InterPro" id="IPR012878">
    <property type="entry name" value="Beta-AFase-like_GH127_cat"/>
</dbReference>
<dbReference type="Pfam" id="PF20620">
    <property type="entry name" value="DUF6805"/>
    <property type="match status" value="1"/>
</dbReference>
<dbReference type="PANTHER" id="PTHR31151:SF0">
    <property type="entry name" value="PROLINE-TRNA LIGASE (DUF1680)"/>
    <property type="match status" value="1"/>
</dbReference>
<dbReference type="PATRIC" id="fig|1339352.3.peg.2680"/>
<dbReference type="AlphaFoldDB" id="A0A069SF33"/>
<dbReference type="Pfam" id="PF16375">
    <property type="entry name" value="DUF4986"/>
    <property type="match status" value="1"/>
</dbReference>
<feature type="domain" description="DUF4986" evidence="3">
    <location>
        <begin position="547"/>
        <end position="629"/>
    </location>
</feature>
<gene>
    <name evidence="6" type="ORF">M099_2786</name>
</gene>